<dbReference type="PROSITE" id="PS50004">
    <property type="entry name" value="C2"/>
    <property type="match status" value="1"/>
</dbReference>
<evidence type="ECO:0000313" key="3">
    <source>
        <dbReference type="Proteomes" id="UP000827892"/>
    </source>
</evidence>
<dbReference type="PANTHER" id="PTHR46129">
    <property type="entry name" value="SYNAPTOTAGMIN 14, ISOFORM D"/>
    <property type="match status" value="1"/>
</dbReference>
<name>A0AAE9D1P0_CAEBR</name>
<proteinExistence type="predicted"/>
<dbReference type="Gene3D" id="2.60.40.150">
    <property type="entry name" value="C2 domain"/>
    <property type="match status" value="1"/>
</dbReference>
<dbReference type="InterPro" id="IPR043541">
    <property type="entry name" value="SYT14/14L/16"/>
</dbReference>
<dbReference type="EMBL" id="CP090895">
    <property type="protein sequence ID" value="ULT89063.1"/>
    <property type="molecule type" value="Genomic_DNA"/>
</dbReference>
<protein>
    <recommendedName>
        <fullName evidence="1">C2 domain-containing protein</fullName>
    </recommendedName>
</protein>
<dbReference type="SMART" id="SM00239">
    <property type="entry name" value="C2"/>
    <property type="match status" value="1"/>
</dbReference>
<organism evidence="2 3">
    <name type="scientific">Caenorhabditis briggsae</name>
    <dbReference type="NCBI Taxonomy" id="6238"/>
    <lineage>
        <taxon>Eukaryota</taxon>
        <taxon>Metazoa</taxon>
        <taxon>Ecdysozoa</taxon>
        <taxon>Nematoda</taxon>
        <taxon>Chromadorea</taxon>
        <taxon>Rhabditida</taxon>
        <taxon>Rhabditina</taxon>
        <taxon>Rhabditomorpha</taxon>
        <taxon>Rhabditoidea</taxon>
        <taxon>Rhabditidae</taxon>
        <taxon>Peloderinae</taxon>
        <taxon>Caenorhabditis</taxon>
    </lineage>
</organism>
<sequence length="231" mass="25317">MWSCLSIQQVIAFLFRRKLSDSRSSSESSSDAVTQKSSLEIHSLGGATSPCLLPVSPSMHSNGISRGHNGDSRRSSMVDATGRFCSQPMTGSPEILVGLCYDDKHEVVSVCIEKASSLGSDNAHPPDSFIRIIGIDEFNTELSRHKTDTIKHSTQPVYSHHCTMKFSKDKVETSTVRVEVWTVTGILRRKVQIGSISIGFASSTPDANEHWHQMMQGAGITVSKWHAIQAE</sequence>
<evidence type="ECO:0000259" key="1">
    <source>
        <dbReference type="PROSITE" id="PS50004"/>
    </source>
</evidence>
<dbReference type="InterPro" id="IPR035892">
    <property type="entry name" value="C2_domain_sf"/>
</dbReference>
<dbReference type="SUPFAM" id="SSF49562">
    <property type="entry name" value="C2 domain (Calcium/lipid-binding domain, CaLB)"/>
    <property type="match status" value="1"/>
</dbReference>
<dbReference type="Proteomes" id="UP000827892">
    <property type="component" value="Chromosome V"/>
</dbReference>
<feature type="domain" description="C2" evidence="1">
    <location>
        <begin position="91"/>
        <end position="226"/>
    </location>
</feature>
<dbReference type="AlphaFoldDB" id="A0AAE9D1P0"/>
<gene>
    <name evidence="2" type="ORF">L3Y34_007917</name>
</gene>
<evidence type="ECO:0000313" key="2">
    <source>
        <dbReference type="EMBL" id="ULT89063.1"/>
    </source>
</evidence>
<dbReference type="Pfam" id="PF00168">
    <property type="entry name" value="C2"/>
    <property type="match status" value="1"/>
</dbReference>
<dbReference type="PANTHER" id="PTHR46129:SF2">
    <property type="entry name" value="SYNAPTOTAGMIN 14, ISOFORM D"/>
    <property type="match status" value="1"/>
</dbReference>
<reference evidence="2 3" key="1">
    <citation type="submission" date="2022-02" db="EMBL/GenBank/DDBJ databases">
        <title>Chromosome-level reference genomes for two strains of Caenorhabditis briggsae: an improved platform for comparative genomics.</title>
        <authorList>
            <person name="Stevens L."/>
            <person name="Andersen E.C."/>
        </authorList>
    </citation>
    <scope>NUCLEOTIDE SEQUENCE [LARGE SCALE GENOMIC DNA]</scope>
    <source>
        <strain evidence="2">QX1410_ONT</strain>
        <tissue evidence="2">Whole-organism</tissue>
    </source>
</reference>
<dbReference type="InterPro" id="IPR000008">
    <property type="entry name" value="C2_dom"/>
</dbReference>
<accession>A0AAE9D1P0</accession>